<organism evidence="2 3">
    <name type="scientific">Arthrobacter livingstonensis</name>
    <dbReference type="NCBI Taxonomy" id="670078"/>
    <lineage>
        <taxon>Bacteria</taxon>
        <taxon>Bacillati</taxon>
        <taxon>Actinomycetota</taxon>
        <taxon>Actinomycetes</taxon>
        <taxon>Micrococcales</taxon>
        <taxon>Micrococcaceae</taxon>
        <taxon>Arthrobacter</taxon>
    </lineage>
</organism>
<dbReference type="SMART" id="SM00091">
    <property type="entry name" value="PAS"/>
    <property type="match status" value="1"/>
</dbReference>
<evidence type="ECO:0000259" key="1">
    <source>
        <dbReference type="PROSITE" id="PS50112"/>
    </source>
</evidence>
<dbReference type="InterPro" id="IPR000014">
    <property type="entry name" value="PAS"/>
</dbReference>
<dbReference type="Pfam" id="PF13426">
    <property type="entry name" value="PAS_9"/>
    <property type="match status" value="1"/>
</dbReference>
<name>A0A2V5LBE3_9MICC</name>
<keyword evidence="3" id="KW-1185">Reference proteome</keyword>
<dbReference type="CDD" id="cd00130">
    <property type="entry name" value="PAS"/>
    <property type="match status" value="1"/>
</dbReference>
<dbReference type="Gene3D" id="3.30.450.20">
    <property type="entry name" value="PAS domain"/>
    <property type="match status" value="1"/>
</dbReference>
<reference evidence="2 3" key="1">
    <citation type="submission" date="2018-05" db="EMBL/GenBank/DDBJ databases">
        <title>Genetic diversity of glacier-inhabiting Cryobacterium bacteria in China and description of Cryobacterium mengkeensis sp. nov. and Arthrobacter glacialis sp. nov.</title>
        <authorList>
            <person name="Liu Q."/>
            <person name="Xin Y.-H."/>
        </authorList>
    </citation>
    <scope>NUCLEOTIDE SEQUENCE [LARGE SCALE GENOMIC DNA]</scope>
    <source>
        <strain evidence="2 3">LI2</strain>
    </source>
</reference>
<protein>
    <recommendedName>
        <fullName evidence="1">PAS domain-containing protein</fullName>
    </recommendedName>
</protein>
<dbReference type="OrthoDB" id="9786919at2"/>
<dbReference type="PROSITE" id="PS50112">
    <property type="entry name" value="PAS"/>
    <property type="match status" value="1"/>
</dbReference>
<feature type="domain" description="PAS" evidence="1">
    <location>
        <begin position="43"/>
        <end position="113"/>
    </location>
</feature>
<dbReference type="Proteomes" id="UP000247832">
    <property type="component" value="Unassembled WGS sequence"/>
</dbReference>
<dbReference type="EMBL" id="QJVD01000003">
    <property type="protein sequence ID" value="PYI68935.1"/>
    <property type="molecule type" value="Genomic_DNA"/>
</dbReference>
<proteinExistence type="predicted"/>
<comment type="caution">
    <text evidence="2">The sequence shown here is derived from an EMBL/GenBank/DDBJ whole genome shotgun (WGS) entry which is preliminary data.</text>
</comment>
<dbReference type="SUPFAM" id="SSF55785">
    <property type="entry name" value="PYP-like sensor domain (PAS domain)"/>
    <property type="match status" value="1"/>
</dbReference>
<dbReference type="NCBIfam" id="TIGR00229">
    <property type="entry name" value="sensory_box"/>
    <property type="match status" value="1"/>
</dbReference>
<sequence length="154" mass="17437">MAADGSIRWLQWTAVGVPEERAFRAVASDLTPRHEAEAHVRESEQRYLDLIESAHDIVQSILPDGHFEFVNRAWHELLGYTPEELPALTLFDIVDDVDHDHCTLLIAQIMSGKSFDRVEVTFVAKDGHTFPVDGNATGRFSEGRYVATHTFFRT</sequence>
<evidence type="ECO:0000313" key="2">
    <source>
        <dbReference type="EMBL" id="PYI68935.1"/>
    </source>
</evidence>
<dbReference type="AlphaFoldDB" id="A0A2V5LBE3"/>
<dbReference type="InterPro" id="IPR035965">
    <property type="entry name" value="PAS-like_dom_sf"/>
</dbReference>
<gene>
    <name evidence="2" type="ORF">CVV68_03760</name>
</gene>
<accession>A0A2V5LBE3</accession>
<evidence type="ECO:0000313" key="3">
    <source>
        <dbReference type="Proteomes" id="UP000247832"/>
    </source>
</evidence>